<comment type="caution">
    <text evidence="1">The sequence shown here is derived from an EMBL/GenBank/DDBJ whole genome shotgun (WGS) entry which is preliminary data.</text>
</comment>
<accession>A0ACB9ZQ43</accession>
<organism evidence="1 2">
    <name type="scientific">Catharanthus roseus</name>
    <name type="common">Madagascar periwinkle</name>
    <name type="synonym">Vinca rosea</name>
    <dbReference type="NCBI Taxonomy" id="4058"/>
    <lineage>
        <taxon>Eukaryota</taxon>
        <taxon>Viridiplantae</taxon>
        <taxon>Streptophyta</taxon>
        <taxon>Embryophyta</taxon>
        <taxon>Tracheophyta</taxon>
        <taxon>Spermatophyta</taxon>
        <taxon>Magnoliopsida</taxon>
        <taxon>eudicotyledons</taxon>
        <taxon>Gunneridae</taxon>
        <taxon>Pentapetalae</taxon>
        <taxon>asterids</taxon>
        <taxon>lamiids</taxon>
        <taxon>Gentianales</taxon>
        <taxon>Apocynaceae</taxon>
        <taxon>Rauvolfioideae</taxon>
        <taxon>Vinceae</taxon>
        <taxon>Catharanthinae</taxon>
        <taxon>Catharanthus</taxon>
    </lineage>
</organism>
<dbReference type="EMBL" id="CM044708">
    <property type="protein sequence ID" value="KAI5649730.1"/>
    <property type="molecule type" value="Genomic_DNA"/>
</dbReference>
<reference evidence="2" key="1">
    <citation type="journal article" date="2023" name="Nat. Plants">
        <title>Single-cell RNA sequencing provides a high-resolution roadmap for understanding the multicellular compartmentation of specialized metabolism.</title>
        <authorList>
            <person name="Sun S."/>
            <person name="Shen X."/>
            <person name="Li Y."/>
            <person name="Li Y."/>
            <person name="Wang S."/>
            <person name="Li R."/>
            <person name="Zhang H."/>
            <person name="Shen G."/>
            <person name="Guo B."/>
            <person name="Wei J."/>
            <person name="Xu J."/>
            <person name="St-Pierre B."/>
            <person name="Chen S."/>
            <person name="Sun C."/>
        </authorList>
    </citation>
    <scope>NUCLEOTIDE SEQUENCE [LARGE SCALE GENOMIC DNA]</scope>
</reference>
<proteinExistence type="predicted"/>
<gene>
    <name evidence="1" type="ORF">M9H77_35735</name>
</gene>
<name>A0ACB9ZQ43_CATRO</name>
<dbReference type="Proteomes" id="UP001060085">
    <property type="component" value="Linkage Group LG08"/>
</dbReference>
<evidence type="ECO:0000313" key="1">
    <source>
        <dbReference type="EMBL" id="KAI5649730.1"/>
    </source>
</evidence>
<protein>
    <submittedName>
        <fullName evidence="1">Uncharacterized protein</fullName>
    </submittedName>
</protein>
<evidence type="ECO:0000313" key="2">
    <source>
        <dbReference type="Proteomes" id="UP001060085"/>
    </source>
</evidence>
<sequence length="163" mass="18285">MGTPSVETPTPPMTQTSQPTPSLALLTPTSIGGPLPPSSTSQSTLSRAPSSMQDLSTTLASTGSHLVLPLQSSSRVATHMTTIFQERFNRSYHTSAEIPQSKRCVWDPTYFMTRMKMTWESKAKDRLWDLLGDARGKNKRPPWIDESYWAEILNHWNTLEYKA</sequence>
<keyword evidence="2" id="KW-1185">Reference proteome</keyword>